<comment type="caution">
    <text evidence="1">The sequence shown here is derived from an EMBL/GenBank/DDBJ whole genome shotgun (WGS) entry which is preliminary data.</text>
</comment>
<sequence>MRSFPVALMPQDRIPSIDVESLVGHADQVLRPVRAAEHVKEFMENTKLFHQTYIMLLAIDRLFEWSTIKLLLAVSFMCFTVSVFCAGTTVVMERVLVALEFIG</sequence>
<reference evidence="1 2" key="2">
    <citation type="journal article" date="2022" name="Mol. Ecol. Resour.">
        <title>The genomes of chicory, endive, great burdock and yacon provide insights into Asteraceae paleo-polyploidization history and plant inulin production.</title>
        <authorList>
            <person name="Fan W."/>
            <person name="Wang S."/>
            <person name="Wang H."/>
            <person name="Wang A."/>
            <person name="Jiang F."/>
            <person name="Liu H."/>
            <person name="Zhao H."/>
            <person name="Xu D."/>
            <person name="Zhang Y."/>
        </authorList>
    </citation>
    <scope>NUCLEOTIDE SEQUENCE [LARGE SCALE GENOMIC DNA]</scope>
    <source>
        <strain evidence="2">cv. Yunnan</strain>
        <tissue evidence="1">Leaves</tissue>
    </source>
</reference>
<name>A0ACB9I2I4_9ASTR</name>
<gene>
    <name evidence="1" type="ORF">L1987_29699</name>
</gene>
<protein>
    <submittedName>
        <fullName evidence="1">Uncharacterized protein</fullName>
    </submittedName>
</protein>
<dbReference type="EMBL" id="CM042027">
    <property type="protein sequence ID" value="KAI3801590.1"/>
    <property type="molecule type" value="Genomic_DNA"/>
</dbReference>
<proteinExistence type="predicted"/>
<reference evidence="2" key="1">
    <citation type="journal article" date="2022" name="Mol. Ecol. Resour.">
        <title>The genomes of chicory, endive, great burdock and yacon provide insights into Asteraceae palaeo-polyploidization history and plant inulin production.</title>
        <authorList>
            <person name="Fan W."/>
            <person name="Wang S."/>
            <person name="Wang H."/>
            <person name="Wang A."/>
            <person name="Jiang F."/>
            <person name="Liu H."/>
            <person name="Zhao H."/>
            <person name="Xu D."/>
            <person name="Zhang Y."/>
        </authorList>
    </citation>
    <scope>NUCLEOTIDE SEQUENCE [LARGE SCALE GENOMIC DNA]</scope>
    <source>
        <strain evidence="2">cv. Yunnan</strain>
    </source>
</reference>
<evidence type="ECO:0000313" key="2">
    <source>
        <dbReference type="Proteomes" id="UP001056120"/>
    </source>
</evidence>
<dbReference type="Proteomes" id="UP001056120">
    <property type="component" value="Linkage Group LG10"/>
</dbReference>
<keyword evidence="2" id="KW-1185">Reference proteome</keyword>
<organism evidence="1 2">
    <name type="scientific">Smallanthus sonchifolius</name>
    <dbReference type="NCBI Taxonomy" id="185202"/>
    <lineage>
        <taxon>Eukaryota</taxon>
        <taxon>Viridiplantae</taxon>
        <taxon>Streptophyta</taxon>
        <taxon>Embryophyta</taxon>
        <taxon>Tracheophyta</taxon>
        <taxon>Spermatophyta</taxon>
        <taxon>Magnoliopsida</taxon>
        <taxon>eudicotyledons</taxon>
        <taxon>Gunneridae</taxon>
        <taxon>Pentapetalae</taxon>
        <taxon>asterids</taxon>
        <taxon>campanulids</taxon>
        <taxon>Asterales</taxon>
        <taxon>Asteraceae</taxon>
        <taxon>Asteroideae</taxon>
        <taxon>Heliantheae alliance</taxon>
        <taxon>Millerieae</taxon>
        <taxon>Smallanthus</taxon>
    </lineage>
</organism>
<evidence type="ECO:0000313" key="1">
    <source>
        <dbReference type="EMBL" id="KAI3801590.1"/>
    </source>
</evidence>
<accession>A0ACB9I2I4</accession>